<evidence type="ECO:0000313" key="1">
    <source>
        <dbReference type="EMBL" id="EDW10067.2"/>
    </source>
</evidence>
<dbReference type="InterPro" id="IPR024794">
    <property type="entry name" value="Rbsml_eL15_core_dom_sf"/>
</dbReference>
<sequence length="103" mass="12090">MRYYIRIRIWLCTQLLKMRCAYGLLRPQKTCDENSPVIFRIRIRGSRTNPVPHDDGVDGKSSNSYGNNRHHIPILQAIIEDRIGRRMADLRLLNAQLLEELNM</sequence>
<keyword evidence="2" id="KW-1185">Reference proteome</keyword>
<dbReference type="KEGG" id="dmo:Dmoj_GI20870"/>
<dbReference type="EMBL" id="CH933808">
    <property type="protein sequence ID" value="EDW10067.2"/>
    <property type="molecule type" value="Genomic_DNA"/>
</dbReference>
<accession>B4KP01</accession>
<dbReference type="Proteomes" id="UP000009192">
    <property type="component" value="Unassembled WGS sequence"/>
</dbReference>
<organism evidence="1 2">
    <name type="scientific">Drosophila mojavensis</name>
    <name type="common">Fruit fly</name>
    <dbReference type="NCBI Taxonomy" id="7230"/>
    <lineage>
        <taxon>Eukaryota</taxon>
        <taxon>Metazoa</taxon>
        <taxon>Ecdysozoa</taxon>
        <taxon>Arthropoda</taxon>
        <taxon>Hexapoda</taxon>
        <taxon>Insecta</taxon>
        <taxon>Pterygota</taxon>
        <taxon>Neoptera</taxon>
        <taxon>Endopterygota</taxon>
        <taxon>Diptera</taxon>
        <taxon>Brachycera</taxon>
        <taxon>Muscomorpha</taxon>
        <taxon>Ephydroidea</taxon>
        <taxon>Drosophilidae</taxon>
        <taxon>Drosophila</taxon>
    </lineage>
</organism>
<dbReference type="Gene3D" id="3.40.1120.10">
    <property type="entry name" value="Ribosomal protein l15e"/>
    <property type="match status" value="1"/>
</dbReference>
<dbReference type="GO" id="GO:0003735">
    <property type="term" value="F:structural constituent of ribosome"/>
    <property type="evidence" value="ECO:0007669"/>
    <property type="project" value="InterPro"/>
</dbReference>
<evidence type="ECO:0000313" key="2">
    <source>
        <dbReference type="Proteomes" id="UP000009192"/>
    </source>
</evidence>
<dbReference type="HOGENOM" id="CLU_2017582_0_0_1"/>
<dbReference type="eggNOG" id="KOG1678">
    <property type="taxonomic scope" value="Eukaryota"/>
</dbReference>
<dbReference type="InParanoid" id="B4KP01"/>
<dbReference type="GO" id="GO:0005840">
    <property type="term" value="C:ribosome"/>
    <property type="evidence" value="ECO:0007669"/>
    <property type="project" value="InterPro"/>
</dbReference>
<proteinExistence type="predicted"/>
<reference evidence="1 2" key="1">
    <citation type="journal article" date="2007" name="Nature">
        <title>Evolution of genes and genomes on the Drosophila phylogeny.</title>
        <authorList>
            <consortium name="Drosophila 12 Genomes Consortium"/>
            <person name="Clark A.G."/>
            <person name="Eisen M.B."/>
            <person name="Smith D.R."/>
            <person name="Bergman C.M."/>
            <person name="Oliver B."/>
            <person name="Markow T.A."/>
            <person name="Kaufman T.C."/>
            <person name="Kellis M."/>
            <person name="Gelbart W."/>
            <person name="Iyer V.N."/>
            <person name="Pollard D.A."/>
            <person name="Sackton T.B."/>
            <person name="Larracuente A.M."/>
            <person name="Singh N.D."/>
            <person name="Abad J.P."/>
            <person name="Abt D.N."/>
            <person name="Adryan B."/>
            <person name="Aguade M."/>
            <person name="Akashi H."/>
            <person name="Anderson W.W."/>
            <person name="Aquadro C.F."/>
            <person name="Ardell D.H."/>
            <person name="Arguello R."/>
            <person name="Artieri C.G."/>
            <person name="Barbash D.A."/>
            <person name="Barker D."/>
            <person name="Barsanti P."/>
            <person name="Batterham P."/>
            <person name="Batzoglou S."/>
            <person name="Begun D."/>
            <person name="Bhutkar A."/>
            <person name="Blanco E."/>
            <person name="Bosak S.A."/>
            <person name="Bradley R.K."/>
            <person name="Brand A.D."/>
            <person name="Brent M.R."/>
            <person name="Brooks A.N."/>
            <person name="Brown R.H."/>
            <person name="Butlin R.K."/>
            <person name="Caggese C."/>
            <person name="Calvi B.R."/>
            <person name="Bernardo de Carvalho A."/>
            <person name="Caspi A."/>
            <person name="Castrezana S."/>
            <person name="Celniker S.E."/>
            <person name="Chang J.L."/>
            <person name="Chapple C."/>
            <person name="Chatterji S."/>
            <person name="Chinwalla A."/>
            <person name="Civetta A."/>
            <person name="Clifton S.W."/>
            <person name="Comeron J.M."/>
            <person name="Costello J.C."/>
            <person name="Coyne J.A."/>
            <person name="Daub J."/>
            <person name="David R.G."/>
            <person name="Delcher A.L."/>
            <person name="Delehaunty K."/>
            <person name="Do C.B."/>
            <person name="Ebling H."/>
            <person name="Edwards K."/>
            <person name="Eickbush T."/>
            <person name="Evans J.D."/>
            <person name="Filipski A."/>
            <person name="Findeiss S."/>
            <person name="Freyhult E."/>
            <person name="Fulton L."/>
            <person name="Fulton R."/>
            <person name="Garcia A.C."/>
            <person name="Gardiner A."/>
            <person name="Garfield D.A."/>
            <person name="Garvin B.E."/>
            <person name="Gibson G."/>
            <person name="Gilbert D."/>
            <person name="Gnerre S."/>
            <person name="Godfrey J."/>
            <person name="Good R."/>
            <person name="Gotea V."/>
            <person name="Gravely B."/>
            <person name="Greenberg A.J."/>
            <person name="Griffiths-Jones S."/>
            <person name="Gross S."/>
            <person name="Guigo R."/>
            <person name="Gustafson E.A."/>
            <person name="Haerty W."/>
            <person name="Hahn M.W."/>
            <person name="Halligan D.L."/>
            <person name="Halpern A.L."/>
            <person name="Halter G.M."/>
            <person name="Han M.V."/>
            <person name="Heger A."/>
            <person name="Hillier L."/>
            <person name="Hinrichs A.S."/>
            <person name="Holmes I."/>
            <person name="Hoskins R.A."/>
            <person name="Hubisz M.J."/>
            <person name="Hultmark D."/>
            <person name="Huntley M.A."/>
            <person name="Jaffe D.B."/>
            <person name="Jagadeeshan S."/>
            <person name="Jeck W.R."/>
            <person name="Johnson J."/>
            <person name="Jones C.D."/>
            <person name="Jordan W.C."/>
            <person name="Karpen G.H."/>
            <person name="Kataoka E."/>
            <person name="Keightley P.D."/>
            <person name="Kheradpour P."/>
            <person name="Kirkness E.F."/>
            <person name="Koerich L.B."/>
            <person name="Kristiansen K."/>
            <person name="Kudrna D."/>
            <person name="Kulathinal R.J."/>
            <person name="Kumar S."/>
            <person name="Kwok R."/>
            <person name="Lander E."/>
            <person name="Langley C.H."/>
            <person name="Lapoint R."/>
            <person name="Lazzaro B.P."/>
            <person name="Lee S.J."/>
            <person name="Levesque L."/>
            <person name="Li R."/>
            <person name="Lin C.F."/>
            <person name="Lin M.F."/>
            <person name="Lindblad-Toh K."/>
            <person name="Llopart A."/>
            <person name="Long M."/>
            <person name="Low L."/>
            <person name="Lozovsky E."/>
            <person name="Lu J."/>
            <person name="Luo M."/>
            <person name="Machado C.A."/>
            <person name="Makalowski W."/>
            <person name="Marzo M."/>
            <person name="Matsuda M."/>
            <person name="Matzkin L."/>
            <person name="McAllister B."/>
            <person name="McBride C.S."/>
            <person name="McKernan B."/>
            <person name="McKernan K."/>
            <person name="Mendez-Lago M."/>
            <person name="Minx P."/>
            <person name="Mollenhauer M.U."/>
            <person name="Montooth K."/>
            <person name="Mount S.M."/>
            <person name="Mu X."/>
            <person name="Myers E."/>
            <person name="Negre B."/>
            <person name="Newfeld S."/>
            <person name="Nielsen R."/>
            <person name="Noor M.A."/>
            <person name="O'Grady P."/>
            <person name="Pachter L."/>
            <person name="Papaceit M."/>
            <person name="Parisi M.J."/>
            <person name="Parisi M."/>
            <person name="Parts L."/>
            <person name="Pedersen J.S."/>
            <person name="Pesole G."/>
            <person name="Phillippy A.M."/>
            <person name="Ponting C.P."/>
            <person name="Pop M."/>
            <person name="Porcelli D."/>
            <person name="Powell J.R."/>
            <person name="Prohaska S."/>
            <person name="Pruitt K."/>
            <person name="Puig M."/>
            <person name="Quesneville H."/>
            <person name="Ram K.R."/>
            <person name="Rand D."/>
            <person name="Rasmussen M.D."/>
            <person name="Reed L.K."/>
            <person name="Reenan R."/>
            <person name="Reily A."/>
            <person name="Remington K.A."/>
            <person name="Rieger T.T."/>
            <person name="Ritchie M.G."/>
            <person name="Robin C."/>
            <person name="Rogers Y.H."/>
            <person name="Rohde C."/>
            <person name="Rozas J."/>
            <person name="Rubenfield M.J."/>
            <person name="Ruiz A."/>
            <person name="Russo S."/>
            <person name="Salzberg S.L."/>
            <person name="Sanchez-Gracia A."/>
            <person name="Saranga D.J."/>
            <person name="Sato H."/>
            <person name="Schaeffer S.W."/>
            <person name="Schatz M.C."/>
            <person name="Schlenke T."/>
            <person name="Schwartz R."/>
            <person name="Segarra C."/>
            <person name="Singh R.S."/>
            <person name="Sirot L."/>
            <person name="Sirota M."/>
            <person name="Sisneros N.B."/>
            <person name="Smith C.D."/>
            <person name="Smith T.F."/>
            <person name="Spieth J."/>
            <person name="Stage D.E."/>
            <person name="Stark A."/>
            <person name="Stephan W."/>
            <person name="Strausberg R.L."/>
            <person name="Strempel S."/>
            <person name="Sturgill D."/>
            <person name="Sutton G."/>
            <person name="Sutton G.G."/>
            <person name="Tao W."/>
            <person name="Teichmann S."/>
            <person name="Tobari Y.N."/>
            <person name="Tomimura Y."/>
            <person name="Tsolas J.M."/>
            <person name="Valente V.L."/>
            <person name="Venter E."/>
            <person name="Venter J.C."/>
            <person name="Vicario S."/>
            <person name="Vieira F.G."/>
            <person name="Vilella A.J."/>
            <person name="Villasante A."/>
            <person name="Walenz B."/>
            <person name="Wang J."/>
            <person name="Wasserman M."/>
            <person name="Watts T."/>
            <person name="Wilson D."/>
            <person name="Wilson R.K."/>
            <person name="Wing R.A."/>
            <person name="Wolfner M.F."/>
            <person name="Wong A."/>
            <person name="Wong G.K."/>
            <person name="Wu C.I."/>
            <person name="Wu G."/>
            <person name="Yamamoto D."/>
            <person name="Yang H.P."/>
            <person name="Yang S.P."/>
            <person name="Yorke J.A."/>
            <person name="Yoshida K."/>
            <person name="Zdobnov E."/>
            <person name="Zhang P."/>
            <person name="Zhang Y."/>
            <person name="Zimin A.V."/>
            <person name="Baldwin J."/>
            <person name="Abdouelleil A."/>
            <person name="Abdulkadir J."/>
            <person name="Abebe A."/>
            <person name="Abera B."/>
            <person name="Abreu J."/>
            <person name="Acer S.C."/>
            <person name="Aftuck L."/>
            <person name="Alexander A."/>
            <person name="An P."/>
            <person name="Anderson E."/>
            <person name="Anderson S."/>
            <person name="Arachi H."/>
            <person name="Azer M."/>
            <person name="Bachantsang P."/>
            <person name="Barry A."/>
            <person name="Bayul T."/>
            <person name="Berlin A."/>
            <person name="Bessette D."/>
            <person name="Bloom T."/>
            <person name="Blye J."/>
            <person name="Boguslavskiy L."/>
            <person name="Bonnet C."/>
            <person name="Boukhgalter B."/>
            <person name="Bourzgui I."/>
            <person name="Brown A."/>
            <person name="Cahill P."/>
            <person name="Channer S."/>
            <person name="Cheshatsang Y."/>
            <person name="Chuda L."/>
            <person name="Citroen M."/>
            <person name="Collymore A."/>
            <person name="Cooke P."/>
            <person name="Costello M."/>
            <person name="D'Aco K."/>
            <person name="Daza R."/>
            <person name="De Haan G."/>
            <person name="DeGray S."/>
            <person name="DeMaso C."/>
            <person name="Dhargay N."/>
            <person name="Dooley K."/>
            <person name="Dooley E."/>
            <person name="Doricent M."/>
            <person name="Dorje P."/>
            <person name="Dorjee K."/>
            <person name="Dupes A."/>
            <person name="Elong R."/>
            <person name="Falk J."/>
            <person name="Farina A."/>
            <person name="Faro S."/>
            <person name="Ferguson D."/>
            <person name="Fisher S."/>
            <person name="Foley C.D."/>
            <person name="Franke A."/>
            <person name="Friedrich D."/>
            <person name="Gadbois L."/>
            <person name="Gearin G."/>
            <person name="Gearin C.R."/>
            <person name="Giannoukos G."/>
            <person name="Goode T."/>
            <person name="Graham J."/>
            <person name="Grandbois E."/>
            <person name="Grewal S."/>
            <person name="Gyaltsen K."/>
            <person name="Hafez N."/>
            <person name="Hagos B."/>
            <person name="Hall J."/>
            <person name="Henson C."/>
            <person name="Hollinger A."/>
            <person name="Honan T."/>
            <person name="Huard M.D."/>
            <person name="Hughes L."/>
            <person name="Hurhula B."/>
            <person name="Husby M.E."/>
            <person name="Kamat A."/>
            <person name="Kanga B."/>
            <person name="Kashin S."/>
            <person name="Khazanovich D."/>
            <person name="Kisner P."/>
            <person name="Lance K."/>
            <person name="Lara M."/>
            <person name="Lee W."/>
            <person name="Lennon N."/>
            <person name="Letendre F."/>
            <person name="LeVine R."/>
            <person name="Lipovsky A."/>
            <person name="Liu X."/>
            <person name="Liu J."/>
            <person name="Liu S."/>
            <person name="Lokyitsang T."/>
            <person name="Lokyitsang Y."/>
            <person name="Lubonja R."/>
            <person name="Lui A."/>
            <person name="MacDonald P."/>
            <person name="Magnisalis V."/>
            <person name="Maru K."/>
            <person name="Matthews C."/>
            <person name="McCusker W."/>
            <person name="McDonough S."/>
            <person name="Mehta T."/>
            <person name="Meldrim J."/>
            <person name="Meneus L."/>
            <person name="Mihai O."/>
            <person name="Mihalev A."/>
            <person name="Mihova T."/>
            <person name="Mittelman R."/>
            <person name="Mlenga V."/>
            <person name="Montmayeur A."/>
            <person name="Mulrain L."/>
            <person name="Navidi A."/>
            <person name="Naylor J."/>
            <person name="Negash T."/>
            <person name="Nguyen T."/>
            <person name="Nguyen N."/>
            <person name="Nicol R."/>
            <person name="Norbu C."/>
            <person name="Norbu N."/>
            <person name="Novod N."/>
            <person name="O'Neill B."/>
            <person name="Osman S."/>
            <person name="Markiewicz E."/>
            <person name="Oyono O.L."/>
            <person name="Patti C."/>
            <person name="Phunkhang P."/>
            <person name="Pierre F."/>
            <person name="Priest M."/>
            <person name="Raghuraman S."/>
            <person name="Rege F."/>
            <person name="Reyes R."/>
            <person name="Rise C."/>
            <person name="Rogov P."/>
            <person name="Ross K."/>
            <person name="Ryan E."/>
            <person name="Settipalli S."/>
            <person name="Shea T."/>
            <person name="Sherpa N."/>
            <person name="Shi L."/>
            <person name="Shih D."/>
            <person name="Sparrow T."/>
            <person name="Spaulding J."/>
            <person name="Stalker J."/>
            <person name="Stange-Thomann N."/>
            <person name="Stavropoulos S."/>
            <person name="Stone C."/>
            <person name="Strader C."/>
            <person name="Tesfaye S."/>
            <person name="Thomson T."/>
            <person name="Thoulutsang Y."/>
            <person name="Thoulutsang D."/>
            <person name="Topham K."/>
            <person name="Topping I."/>
            <person name="Tsamla T."/>
            <person name="Vassiliev H."/>
            <person name="Vo A."/>
            <person name="Wangchuk T."/>
            <person name="Wangdi T."/>
            <person name="Weiand M."/>
            <person name="Wilkinson J."/>
            <person name="Wilson A."/>
            <person name="Yadav S."/>
            <person name="Young G."/>
            <person name="Yu Q."/>
            <person name="Zembek L."/>
            <person name="Zhong D."/>
            <person name="Zimmer A."/>
            <person name="Zwirko Z."/>
            <person name="Jaffe D.B."/>
            <person name="Alvarez P."/>
            <person name="Brockman W."/>
            <person name="Butler J."/>
            <person name="Chin C."/>
            <person name="Gnerre S."/>
            <person name="Grabherr M."/>
            <person name="Kleber M."/>
            <person name="Mauceli E."/>
            <person name="MacCallum I."/>
        </authorList>
    </citation>
    <scope>NUCLEOTIDE SEQUENCE [LARGE SCALE GENOMIC DNA]</scope>
    <source>
        <strain evidence="2">Tucson 15081-1352.22</strain>
    </source>
</reference>
<dbReference type="AlphaFoldDB" id="B4KP01"/>
<dbReference type="OrthoDB" id="10255148at2759"/>
<gene>
    <name evidence="1" type="primary">Dmoj\GI20870</name>
    <name evidence="1" type="ORF">Dmoj_GI20870</name>
</gene>
<name>B4KP01_DROMO</name>
<protein>
    <submittedName>
        <fullName evidence="1">Uncharacterized protein</fullName>
    </submittedName>
</protein>